<proteinExistence type="inferred from homology"/>
<dbReference type="GO" id="GO:0030246">
    <property type="term" value="F:carbohydrate binding"/>
    <property type="evidence" value="ECO:0007669"/>
    <property type="project" value="UniProtKB-ARBA"/>
</dbReference>
<feature type="domain" description="Periplasmic binding protein" evidence="4">
    <location>
        <begin position="1"/>
        <end position="241"/>
    </location>
</feature>
<comment type="similarity">
    <text evidence="2">Belongs to the bacterial solute-binding protein 2 family.</text>
</comment>
<dbReference type="InterPro" id="IPR025997">
    <property type="entry name" value="SBP_2_dom"/>
</dbReference>
<dbReference type="GO" id="GO:0030313">
    <property type="term" value="C:cell envelope"/>
    <property type="evidence" value="ECO:0007669"/>
    <property type="project" value="UniProtKB-SubCell"/>
</dbReference>
<dbReference type="PANTHER" id="PTHR46847">
    <property type="entry name" value="D-ALLOSE-BINDING PERIPLASMIC PROTEIN-RELATED"/>
    <property type="match status" value="1"/>
</dbReference>
<gene>
    <name evidence="5" type="ORF">UFOPK3992_00020</name>
</gene>
<protein>
    <submittedName>
        <fullName evidence="5">Unannotated protein</fullName>
    </submittedName>
</protein>
<evidence type="ECO:0000256" key="2">
    <source>
        <dbReference type="ARBA" id="ARBA00007639"/>
    </source>
</evidence>
<dbReference type="Pfam" id="PF13407">
    <property type="entry name" value="Peripla_BP_4"/>
    <property type="match status" value="1"/>
</dbReference>
<dbReference type="Gene3D" id="3.40.50.2300">
    <property type="match status" value="2"/>
</dbReference>
<dbReference type="InterPro" id="IPR028082">
    <property type="entry name" value="Peripla_BP_I"/>
</dbReference>
<keyword evidence="3" id="KW-0732">Signal</keyword>
<comment type="subcellular location">
    <subcellularLocation>
        <location evidence="1">Cell envelope</location>
    </subcellularLocation>
</comment>
<dbReference type="EMBL" id="CAFBOZ010000002">
    <property type="protein sequence ID" value="CAB4990617.1"/>
    <property type="molecule type" value="Genomic_DNA"/>
</dbReference>
<dbReference type="SUPFAM" id="SSF53822">
    <property type="entry name" value="Periplasmic binding protein-like I"/>
    <property type="match status" value="1"/>
</dbReference>
<dbReference type="CDD" id="cd01536">
    <property type="entry name" value="PBP1_ABC_sugar_binding-like"/>
    <property type="match status" value="1"/>
</dbReference>
<evidence type="ECO:0000259" key="4">
    <source>
        <dbReference type="Pfam" id="PF13407"/>
    </source>
</evidence>
<evidence type="ECO:0000256" key="1">
    <source>
        <dbReference type="ARBA" id="ARBA00004196"/>
    </source>
</evidence>
<organism evidence="5">
    <name type="scientific">freshwater metagenome</name>
    <dbReference type="NCBI Taxonomy" id="449393"/>
    <lineage>
        <taxon>unclassified sequences</taxon>
        <taxon>metagenomes</taxon>
        <taxon>ecological metagenomes</taxon>
    </lineage>
</organism>
<accession>A0A6J7NBT1</accession>
<sequence>MHEGVQAAADKAGVKVTFADANGAAETQTNQINNFVTQGVKAIIASPVDATAMVPAYKAARDAGVKMISAGNKVADADEDAFVGADLVAYAEQTMEKLIEGIGGKGDIIIVSGPPQISFVQLQQMGWDAALAKHPDVKVVATGVDEDLSTAKAIDVTTSLLTKNPNVKGIMSSTDNIGVGVVKAIEGAGLDTSKIYTAGWDAQADAVELVKQGKYTLTLSYLAYTWGEVAFATALDAACGKMPVSHYVLTPGLFIDAANAATLTPDQISGKDPSAIPAS</sequence>
<dbReference type="AlphaFoldDB" id="A0A6J7NBT1"/>
<reference evidence="5" key="1">
    <citation type="submission" date="2020-05" db="EMBL/GenBank/DDBJ databases">
        <authorList>
            <person name="Chiriac C."/>
            <person name="Salcher M."/>
            <person name="Ghai R."/>
            <person name="Kavagutti S V."/>
        </authorList>
    </citation>
    <scope>NUCLEOTIDE SEQUENCE</scope>
</reference>
<evidence type="ECO:0000256" key="3">
    <source>
        <dbReference type="ARBA" id="ARBA00022729"/>
    </source>
</evidence>
<name>A0A6J7NBT1_9ZZZZ</name>
<dbReference type="PANTHER" id="PTHR46847:SF1">
    <property type="entry name" value="D-ALLOSE-BINDING PERIPLASMIC PROTEIN-RELATED"/>
    <property type="match status" value="1"/>
</dbReference>
<evidence type="ECO:0000313" key="5">
    <source>
        <dbReference type="EMBL" id="CAB4990617.1"/>
    </source>
</evidence>